<evidence type="ECO:0000313" key="8">
    <source>
        <dbReference type="EMBL" id="MEU0710994.1"/>
    </source>
</evidence>
<comment type="similarity">
    <text evidence="2 6">Belongs to the SURF1 family.</text>
</comment>
<name>A0ABV2WC99_9ACTN</name>
<feature type="transmembrane region" description="Helical" evidence="6">
    <location>
        <begin position="12"/>
        <end position="32"/>
    </location>
</feature>
<dbReference type="CDD" id="cd06662">
    <property type="entry name" value="SURF1"/>
    <property type="match status" value="1"/>
</dbReference>
<dbReference type="PANTHER" id="PTHR23427">
    <property type="entry name" value="SURFEIT LOCUS PROTEIN"/>
    <property type="match status" value="1"/>
</dbReference>
<evidence type="ECO:0000256" key="4">
    <source>
        <dbReference type="ARBA" id="ARBA00022989"/>
    </source>
</evidence>
<feature type="compositionally biased region" description="Basic and acidic residues" evidence="7">
    <location>
        <begin position="276"/>
        <end position="288"/>
    </location>
</feature>
<comment type="caution">
    <text evidence="8">The sequence shown here is derived from an EMBL/GenBank/DDBJ whole genome shotgun (WGS) entry which is preliminary data.</text>
</comment>
<keyword evidence="9" id="KW-1185">Reference proteome</keyword>
<evidence type="ECO:0000256" key="3">
    <source>
        <dbReference type="ARBA" id="ARBA00022692"/>
    </source>
</evidence>
<reference evidence="8 9" key="1">
    <citation type="submission" date="2024-06" db="EMBL/GenBank/DDBJ databases">
        <title>The Natural Products Discovery Center: Release of the First 8490 Sequenced Strains for Exploring Actinobacteria Biosynthetic Diversity.</title>
        <authorList>
            <person name="Kalkreuter E."/>
            <person name="Kautsar S.A."/>
            <person name="Yang D."/>
            <person name="Bader C.D."/>
            <person name="Teijaro C.N."/>
            <person name="Fluegel L."/>
            <person name="Davis C.M."/>
            <person name="Simpson J.R."/>
            <person name="Lauterbach L."/>
            <person name="Steele A.D."/>
            <person name="Gui C."/>
            <person name="Meng S."/>
            <person name="Li G."/>
            <person name="Viehrig K."/>
            <person name="Ye F."/>
            <person name="Su P."/>
            <person name="Kiefer A.F."/>
            <person name="Nichols A."/>
            <person name="Cepeda A.J."/>
            <person name="Yan W."/>
            <person name="Fan B."/>
            <person name="Jiang Y."/>
            <person name="Adhikari A."/>
            <person name="Zheng C.-J."/>
            <person name="Schuster L."/>
            <person name="Cowan T.M."/>
            <person name="Smanski M.J."/>
            <person name="Chevrette M.G."/>
            <person name="De Carvalho L.P.S."/>
            <person name="Shen B."/>
        </authorList>
    </citation>
    <scope>NUCLEOTIDE SEQUENCE [LARGE SCALE GENOMIC DNA]</scope>
    <source>
        <strain evidence="8 9">NPDC006337</strain>
    </source>
</reference>
<evidence type="ECO:0000313" key="9">
    <source>
        <dbReference type="Proteomes" id="UP001550378"/>
    </source>
</evidence>
<keyword evidence="3 6" id="KW-0812">Transmembrane</keyword>
<evidence type="ECO:0000256" key="6">
    <source>
        <dbReference type="RuleBase" id="RU363076"/>
    </source>
</evidence>
<dbReference type="Proteomes" id="UP001550378">
    <property type="component" value="Unassembled WGS sequence"/>
</dbReference>
<evidence type="ECO:0000256" key="2">
    <source>
        <dbReference type="ARBA" id="ARBA00007165"/>
    </source>
</evidence>
<dbReference type="EMBL" id="JBEXZR010000030">
    <property type="protein sequence ID" value="MEU0710994.1"/>
    <property type="molecule type" value="Genomic_DNA"/>
</dbReference>
<dbReference type="PANTHER" id="PTHR23427:SF2">
    <property type="entry name" value="SURFEIT LOCUS PROTEIN 1"/>
    <property type="match status" value="1"/>
</dbReference>
<keyword evidence="6" id="KW-1003">Cell membrane</keyword>
<gene>
    <name evidence="8" type="ORF">ABZ508_26885</name>
</gene>
<evidence type="ECO:0000256" key="1">
    <source>
        <dbReference type="ARBA" id="ARBA00004370"/>
    </source>
</evidence>
<feature type="region of interest" description="Disordered" evidence="7">
    <location>
        <begin position="244"/>
        <end position="288"/>
    </location>
</feature>
<comment type="subcellular location">
    <subcellularLocation>
        <location evidence="6">Cell membrane</location>
        <topology evidence="6">Multi-pass membrane protein</topology>
    </subcellularLocation>
    <subcellularLocation>
        <location evidence="1">Membrane</location>
    </subcellularLocation>
</comment>
<evidence type="ECO:0000256" key="7">
    <source>
        <dbReference type="SAM" id="MobiDB-lite"/>
    </source>
</evidence>
<proteinExistence type="inferred from homology"/>
<dbReference type="InterPro" id="IPR002994">
    <property type="entry name" value="Surf1/Shy1"/>
</dbReference>
<evidence type="ECO:0000256" key="5">
    <source>
        <dbReference type="ARBA" id="ARBA00023136"/>
    </source>
</evidence>
<accession>A0ABV2WC99</accession>
<dbReference type="Pfam" id="PF02104">
    <property type="entry name" value="SURF1"/>
    <property type="match status" value="1"/>
</dbReference>
<keyword evidence="4 6" id="KW-1133">Transmembrane helix</keyword>
<keyword evidence="5 6" id="KW-0472">Membrane</keyword>
<protein>
    <recommendedName>
        <fullName evidence="6">SURF1-like protein</fullName>
    </recommendedName>
</protein>
<dbReference type="RefSeq" id="WP_359655442.1">
    <property type="nucleotide sequence ID" value="NZ_JBEXZP010000083.1"/>
</dbReference>
<sequence>MYRFLLSRQWVILTLIALVLIPVMIELGFWQFHRHERRVAQNQLIEDNLKAAPVPVTELTSPGHTVPRGDYWRRVTATGTFDTGHEVVVRRRTNADDRIGVLVLTPLVLRDGRVVLVNRGWVPAAADQKSFPEVPPAPGGEVTVTGRLKADETTGASGIKDLSGLPPRQVMLINSEQQAESIGRDVLGGYLEQTAPAPAGDTPELIPEPDHDSIGAHMAYAVQWWLFAAGVPVGWVVLVRREKRDREEAARTPGADGGEGDGDGGSAGGSGGGSRGGDEREPAAHLPA</sequence>
<dbReference type="InterPro" id="IPR045214">
    <property type="entry name" value="Surf1/Surf4"/>
</dbReference>
<organism evidence="8 9">
    <name type="scientific">Streptomyces lavendulocolor</name>
    <dbReference type="NCBI Taxonomy" id="67316"/>
    <lineage>
        <taxon>Bacteria</taxon>
        <taxon>Bacillati</taxon>
        <taxon>Actinomycetota</taxon>
        <taxon>Actinomycetes</taxon>
        <taxon>Kitasatosporales</taxon>
        <taxon>Streptomycetaceae</taxon>
        <taxon>Streptomyces</taxon>
    </lineage>
</organism>
<comment type="caution">
    <text evidence="6">Lacks conserved residue(s) required for the propagation of feature annotation.</text>
</comment>
<dbReference type="PROSITE" id="PS50895">
    <property type="entry name" value="SURF1"/>
    <property type="match status" value="1"/>
</dbReference>
<feature type="compositionally biased region" description="Gly residues" evidence="7">
    <location>
        <begin position="263"/>
        <end position="275"/>
    </location>
</feature>